<dbReference type="EMBL" id="PEWV01000027">
    <property type="protein sequence ID" value="PIU41927.1"/>
    <property type="molecule type" value="Genomic_DNA"/>
</dbReference>
<comment type="caution">
    <text evidence="2">The sequence shown here is derived from an EMBL/GenBank/DDBJ whole genome shotgun (WGS) entry which is preliminary data.</text>
</comment>
<gene>
    <name evidence="2" type="ORF">COS99_02825</name>
</gene>
<name>A0A2J0L5X0_9BACT</name>
<reference evidence="2 3" key="1">
    <citation type="submission" date="2017-09" db="EMBL/GenBank/DDBJ databases">
        <title>Depth-based differentiation of microbial function through sediment-hosted aquifers and enrichment of novel symbionts in the deep terrestrial subsurface.</title>
        <authorList>
            <person name="Probst A.J."/>
            <person name="Ladd B."/>
            <person name="Jarett J.K."/>
            <person name="Geller-Mcgrath D.E."/>
            <person name="Sieber C.M."/>
            <person name="Emerson J.B."/>
            <person name="Anantharaman K."/>
            <person name="Thomas B.C."/>
            <person name="Malmstrom R."/>
            <person name="Stieglmeier M."/>
            <person name="Klingl A."/>
            <person name="Woyke T."/>
            <person name="Ryan C.M."/>
            <person name="Banfield J.F."/>
        </authorList>
    </citation>
    <scope>NUCLEOTIDE SEQUENCE [LARGE SCALE GENOMIC DNA]</scope>
    <source>
        <strain evidence="2">CG07_land_8_20_14_0_80_42_15</strain>
    </source>
</reference>
<evidence type="ECO:0000313" key="3">
    <source>
        <dbReference type="Proteomes" id="UP000230052"/>
    </source>
</evidence>
<dbReference type="Proteomes" id="UP000230052">
    <property type="component" value="Unassembled WGS sequence"/>
</dbReference>
<evidence type="ECO:0000259" key="1">
    <source>
        <dbReference type="Pfam" id="PF12281"/>
    </source>
</evidence>
<dbReference type="AlphaFoldDB" id="A0A2J0L5X0"/>
<feature type="domain" description="Nucleotidyltransferase-like" evidence="1">
    <location>
        <begin position="18"/>
        <end position="185"/>
    </location>
</feature>
<dbReference type="InterPro" id="IPR058575">
    <property type="entry name" value="NTP_transf_8_dom"/>
</dbReference>
<sequence length="263" mass="30570">MPKTFPGEKLLIKVINDLADFLPYLVLVGGWVPYIYAKYIWKNVPNLAVTTTDIDFGVSTKEYTGKVSVASYVIRLGYGERHVSMDRLTPFVPVVKDMSGFLKAEVEFIADPKVSKKIIDQIVGREIKINEIENFNLLLESVVTQTIEKQNVQIPTESMFVFHKLLTFVQRQDKEKLKKDLYYVYYMLRFCPSKEELIGKIKLLIKNKNQGKRVKQNIHKYFSGVDSEGPILIEQENGPDEYIDDLRQDIFERFKNLQEFLKV</sequence>
<accession>A0A2J0L5X0</accession>
<protein>
    <recommendedName>
        <fullName evidence="1">Nucleotidyltransferase-like domain-containing protein</fullName>
    </recommendedName>
</protein>
<evidence type="ECO:0000313" key="2">
    <source>
        <dbReference type="EMBL" id="PIU41927.1"/>
    </source>
</evidence>
<organism evidence="2 3">
    <name type="scientific">Candidatus Aquitaenariimonas noxiae</name>
    <dbReference type="NCBI Taxonomy" id="1974741"/>
    <lineage>
        <taxon>Bacteria</taxon>
        <taxon>Pseudomonadati</taxon>
        <taxon>Candidatus Omnitrophota</taxon>
        <taxon>Candidatus Aquitaenariimonas</taxon>
    </lineage>
</organism>
<dbReference type="Pfam" id="PF12281">
    <property type="entry name" value="NTP_transf_8"/>
    <property type="match status" value="1"/>
</dbReference>
<proteinExistence type="predicted"/>